<protein>
    <submittedName>
        <fullName evidence="2">Enoyl-CoA hydratase/isomerase family protein</fullName>
    </submittedName>
</protein>
<comment type="similarity">
    <text evidence="1">Belongs to the enoyl-CoA hydratase/isomerase family.</text>
</comment>
<dbReference type="PANTHER" id="PTHR42964:SF1">
    <property type="entry name" value="POLYKETIDE BIOSYNTHESIS ENOYL-COA HYDRATASE PKSH-RELATED"/>
    <property type="match status" value="1"/>
</dbReference>
<dbReference type="Gene3D" id="3.90.226.10">
    <property type="entry name" value="2-enoyl-CoA Hydratase, Chain A, domain 1"/>
    <property type="match status" value="1"/>
</dbReference>
<accession>S5TUH4</accession>
<dbReference type="InterPro" id="IPR001753">
    <property type="entry name" value="Enoyl-CoA_hydra/iso"/>
</dbReference>
<evidence type="ECO:0000256" key="1">
    <source>
        <dbReference type="ARBA" id="ARBA00005254"/>
    </source>
</evidence>
<reference evidence="2" key="1">
    <citation type="journal article" date="2013" name="Proc. Natl. Acad. Sci. U.S.A.">
        <title>Mapping gene clusters within arrayed metagenomic libraries to expand the structural diversity of biomedically relevant natural products.</title>
        <authorList>
            <person name="Owen J.G."/>
            <person name="Reddy B.V."/>
            <person name="Ternei M.A."/>
            <person name="Charlop-Powers Z."/>
            <person name="Calle P.Y."/>
            <person name="Kim J.H."/>
            <person name="Brady S.F."/>
        </authorList>
    </citation>
    <scope>NUCLEOTIDE SEQUENCE</scope>
</reference>
<dbReference type="AlphaFoldDB" id="S5TUH4"/>
<dbReference type="PANTHER" id="PTHR42964">
    <property type="entry name" value="ENOYL-COA HYDRATASE"/>
    <property type="match status" value="1"/>
</dbReference>
<name>S5TUH4_9BACT</name>
<dbReference type="SUPFAM" id="SSF52096">
    <property type="entry name" value="ClpP/crotonase"/>
    <property type="match status" value="1"/>
</dbReference>
<evidence type="ECO:0000313" key="2">
    <source>
        <dbReference type="EMBL" id="AGS49611.1"/>
    </source>
</evidence>
<keyword evidence="2" id="KW-0413">Isomerase</keyword>
<organism evidence="2">
    <name type="scientific">uncultured bacterium esnapd11</name>
    <dbReference type="NCBI Taxonomy" id="1366591"/>
    <lineage>
        <taxon>Bacteria</taxon>
        <taxon>environmental samples</taxon>
    </lineage>
</organism>
<dbReference type="GO" id="GO:0016853">
    <property type="term" value="F:isomerase activity"/>
    <property type="evidence" value="ECO:0007669"/>
    <property type="project" value="UniProtKB-KW"/>
</dbReference>
<dbReference type="InterPro" id="IPR029045">
    <property type="entry name" value="ClpP/crotonase-like_dom_sf"/>
</dbReference>
<dbReference type="EMBL" id="KF264550">
    <property type="protein sequence ID" value="AGS49611.1"/>
    <property type="molecule type" value="Genomic_DNA"/>
</dbReference>
<proteinExistence type="inferred from homology"/>
<dbReference type="Pfam" id="PF00378">
    <property type="entry name" value="ECH_1"/>
    <property type="match status" value="1"/>
</dbReference>
<sequence>MTVVQHGAGHVRVILDRPVRRNTIDDALLGELADALTVAEAAADCRVFVISALGSDFCAGMDLSASHEDHAGDGELPYWTLLRRLASSDLVTVSLVDGAATAGGVGLAAACDVVLAGSRATFRLTEALFGLVPAMALPFVARRTGEQQAFTATLLATEFDAGEAVRVGLADRSADSAEQLLRPLLVSLRRVDRGTVHALKSYRGSVFGWPEDIGTVAAGAFLDRLAAPGVRERMSGLKNALVAS</sequence>
<dbReference type="InterPro" id="IPR051683">
    <property type="entry name" value="Enoyl-CoA_Hydratase/Isomerase"/>
</dbReference>
<dbReference type="CDD" id="cd06558">
    <property type="entry name" value="crotonase-like"/>
    <property type="match status" value="1"/>
</dbReference>